<proteinExistence type="inferred from homology"/>
<evidence type="ECO:0000256" key="3">
    <source>
        <dbReference type="ARBA" id="ARBA00022833"/>
    </source>
</evidence>
<dbReference type="Proteomes" id="UP000199233">
    <property type="component" value="Unassembled WGS sequence"/>
</dbReference>
<organism evidence="6 7">
    <name type="scientific">Solimonas aquatica</name>
    <dbReference type="NCBI Taxonomy" id="489703"/>
    <lineage>
        <taxon>Bacteria</taxon>
        <taxon>Pseudomonadati</taxon>
        <taxon>Pseudomonadota</taxon>
        <taxon>Gammaproteobacteria</taxon>
        <taxon>Nevskiales</taxon>
        <taxon>Nevskiaceae</taxon>
        <taxon>Solimonas</taxon>
    </lineage>
</organism>
<protein>
    <submittedName>
        <fullName evidence="6">Uncharacterized conserved protein</fullName>
    </submittedName>
</protein>
<evidence type="ECO:0000256" key="4">
    <source>
        <dbReference type="ARBA" id="ARBA00023239"/>
    </source>
</evidence>
<dbReference type="InterPro" id="IPR011057">
    <property type="entry name" value="Mss4-like_sf"/>
</dbReference>
<keyword evidence="2" id="KW-0479">Metal-binding</keyword>
<dbReference type="PANTHER" id="PTHR33337:SF40">
    <property type="entry name" value="CENP-V_GFA DOMAIN-CONTAINING PROTEIN-RELATED"/>
    <property type="match status" value="1"/>
</dbReference>
<accession>A0A1H9GQE6</accession>
<feature type="domain" description="CENP-V/GFA" evidence="5">
    <location>
        <begin position="3"/>
        <end position="121"/>
    </location>
</feature>
<dbReference type="RefSeq" id="WP_093285536.1">
    <property type="nucleotide sequence ID" value="NZ_FOFS01000007.1"/>
</dbReference>
<dbReference type="AlphaFoldDB" id="A0A1H9GQE6"/>
<evidence type="ECO:0000313" key="7">
    <source>
        <dbReference type="Proteomes" id="UP000199233"/>
    </source>
</evidence>
<name>A0A1H9GQE6_9GAMM</name>
<dbReference type="OrthoDB" id="7765631at2"/>
<evidence type="ECO:0000256" key="1">
    <source>
        <dbReference type="ARBA" id="ARBA00005495"/>
    </source>
</evidence>
<reference evidence="6 7" key="1">
    <citation type="submission" date="2016-10" db="EMBL/GenBank/DDBJ databases">
        <authorList>
            <person name="de Groot N.N."/>
        </authorList>
    </citation>
    <scope>NUCLEOTIDE SEQUENCE [LARGE SCALE GENOMIC DNA]</scope>
    <source>
        <strain evidence="6 7">DSM 25927</strain>
    </source>
</reference>
<dbReference type="SUPFAM" id="SSF51316">
    <property type="entry name" value="Mss4-like"/>
    <property type="match status" value="1"/>
</dbReference>
<dbReference type="PROSITE" id="PS51891">
    <property type="entry name" value="CENP_V_GFA"/>
    <property type="match status" value="1"/>
</dbReference>
<dbReference type="Gene3D" id="3.90.1590.10">
    <property type="entry name" value="glutathione-dependent formaldehyde- activating enzyme (gfa)"/>
    <property type="match status" value="1"/>
</dbReference>
<dbReference type="InterPro" id="IPR006913">
    <property type="entry name" value="CENP-V/GFA"/>
</dbReference>
<comment type="similarity">
    <text evidence="1">Belongs to the Gfa family.</text>
</comment>
<sequence>MKIQGGCYCKAVRYEIDAEPTLVAQCHCRECQYISGGSPNVCVVVPDSGFRYLQGKVKQFRRSDLENPVSREFCPECGTHMVTHSPALPGTTVIKLGTLDRPDAFGGPQVAIFTVDQQPFHQIAAGLPSFARMPG</sequence>
<keyword evidence="4" id="KW-0456">Lyase</keyword>
<dbReference type="PANTHER" id="PTHR33337">
    <property type="entry name" value="GFA DOMAIN-CONTAINING PROTEIN"/>
    <property type="match status" value="1"/>
</dbReference>
<dbReference type="EMBL" id="FOFS01000007">
    <property type="protein sequence ID" value="SEQ52301.1"/>
    <property type="molecule type" value="Genomic_DNA"/>
</dbReference>
<evidence type="ECO:0000259" key="5">
    <source>
        <dbReference type="PROSITE" id="PS51891"/>
    </source>
</evidence>
<keyword evidence="3" id="KW-0862">Zinc</keyword>
<evidence type="ECO:0000256" key="2">
    <source>
        <dbReference type="ARBA" id="ARBA00022723"/>
    </source>
</evidence>
<dbReference type="GO" id="GO:0016846">
    <property type="term" value="F:carbon-sulfur lyase activity"/>
    <property type="evidence" value="ECO:0007669"/>
    <property type="project" value="InterPro"/>
</dbReference>
<dbReference type="Pfam" id="PF04828">
    <property type="entry name" value="GFA"/>
    <property type="match status" value="1"/>
</dbReference>
<dbReference type="GO" id="GO:0046872">
    <property type="term" value="F:metal ion binding"/>
    <property type="evidence" value="ECO:0007669"/>
    <property type="project" value="UniProtKB-KW"/>
</dbReference>
<keyword evidence="7" id="KW-1185">Reference proteome</keyword>
<dbReference type="STRING" id="489703.SAMN04488038_107163"/>
<gene>
    <name evidence="6" type="ORF">SAMN04488038_107163</name>
</gene>
<evidence type="ECO:0000313" key="6">
    <source>
        <dbReference type="EMBL" id="SEQ52301.1"/>
    </source>
</evidence>